<dbReference type="Gene3D" id="1.10.12.10">
    <property type="entry name" value="Lyase 2-enoyl-coa Hydratase, Chain A, domain 2"/>
    <property type="match status" value="1"/>
</dbReference>
<dbReference type="InterPro" id="IPR001753">
    <property type="entry name" value="Enoyl-CoA_hydra/iso"/>
</dbReference>
<protein>
    <recommendedName>
        <fullName evidence="2">Enoyl-CoA hydratase</fullName>
    </recommendedName>
</protein>
<evidence type="ECO:0000313" key="1">
    <source>
        <dbReference type="EMBL" id="SVA38554.1"/>
    </source>
</evidence>
<sequence length="244" mass="26354">MTLDFEDGVALLRFNHPEVMNAIGADMLEGWAQAVTEIQRPTNGARCLVLTGVGRGFCAGANLADDKPTENRPRAAGSGLRNTYHPLLLTLRDLEMPIVTAVNGAAAGVGMSFAIMGDIVCASREAFFLQAFARIGLVPDGGASFLLPRLVGWGRAMELSLLAERLPAEKAFEWGLVNRVFEDNDALMDGAMEIAHQLAKGPRSLVLMRRAYWATWSNSYEQQLDLEAQLQAAAGSTKDFAEGV</sequence>
<gene>
    <name evidence="1" type="ORF">METZ01_LOCUS91408</name>
</gene>
<evidence type="ECO:0008006" key="2">
    <source>
        <dbReference type="Google" id="ProtNLM"/>
    </source>
</evidence>
<dbReference type="PANTHER" id="PTHR43459:SF1">
    <property type="entry name" value="EG:BACN32G11.4 PROTEIN"/>
    <property type="match status" value="1"/>
</dbReference>
<dbReference type="InterPro" id="IPR014748">
    <property type="entry name" value="Enoyl-CoA_hydra_C"/>
</dbReference>
<organism evidence="1">
    <name type="scientific">marine metagenome</name>
    <dbReference type="NCBI Taxonomy" id="408172"/>
    <lineage>
        <taxon>unclassified sequences</taxon>
        <taxon>metagenomes</taxon>
        <taxon>ecological metagenomes</taxon>
    </lineage>
</organism>
<name>A0A381VEG2_9ZZZZ</name>
<dbReference type="PANTHER" id="PTHR43459">
    <property type="entry name" value="ENOYL-COA HYDRATASE"/>
    <property type="match status" value="1"/>
</dbReference>
<accession>A0A381VEG2</accession>
<feature type="non-terminal residue" evidence="1">
    <location>
        <position position="244"/>
    </location>
</feature>
<dbReference type="SUPFAM" id="SSF52096">
    <property type="entry name" value="ClpP/crotonase"/>
    <property type="match status" value="1"/>
</dbReference>
<reference evidence="1" key="1">
    <citation type="submission" date="2018-05" db="EMBL/GenBank/DDBJ databases">
        <authorList>
            <person name="Lanie J.A."/>
            <person name="Ng W.-L."/>
            <person name="Kazmierczak K.M."/>
            <person name="Andrzejewski T.M."/>
            <person name="Davidsen T.M."/>
            <person name="Wayne K.J."/>
            <person name="Tettelin H."/>
            <person name="Glass J.I."/>
            <person name="Rusch D."/>
            <person name="Podicherti R."/>
            <person name="Tsui H.-C.T."/>
            <person name="Winkler M.E."/>
        </authorList>
    </citation>
    <scope>NUCLEOTIDE SEQUENCE</scope>
</reference>
<dbReference type="CDD" id="cd06558">
    <property type="entry name" value="crotonase-like"/>
    <property type="match status" value="1"/>
</dbReference>
<proteinExistence type="predicted"/>
<dbReference type="Gene3D" id="3.90.226.10">
    <property type="entry name" value="2-enoyl-CoA Hydratase, Chain A, domain 1"/>
    <property type="match status" value="1"/>
</dbReference>
<dbReference type="InterPro" id="IPR029045">
    <property type="entry name" value="ClpP/crotonase-like_dom_sf"/>
</dbReference>
<dbReference type="EMBL" id="UINC01008570">
    <property type="protein sequence ID" value="SVA38554.1"/>
    <property type="molecule type" value="Genomic_DNA"/>
</dbReference>
<dbReference type="Pfam" id="PF00378">
    <property type="entry name" value="ECH_1"/>
    <property type="match status" value="1"/>
</dbReference>
<dbReference type="AlphaFoldDB" id="A0A381VEG2"/>